<dbReference type="Proteomes" id="UP000218288">
    <property type="component" value="Chromosome"/>
</dbReference>
<evidence type="ECO:0000313" key="1">
    <source>
        <dbReference type="EMBL" id="BAU91196.1"/>
    </source>
</evidence>
<dbReference type="AlphaFoldDB" id="A0A160PF14"/>
<dbReference type="EMBL" id="AP014809">
    <property type="protein sequence ID" value="BAU91196.1"/>
    <property type="molecule type" value="Genomic_DNA"/>
</dbReference>
<dbReference type="Gene3D" id="1.10.260.40">
    <property type="entry name" value="lambda repressor-like DNA-binding domains"/>
    <property type="match status" value="1"/>
</dbReference>
<evidence type="ECO:0000313" key="2">
    <source>
        <dbReference type="Proteomes" id="UP000218288"/>
    </source>
</evidence>
<dbReference type="GO" id="GO:0003677">
    <property type="term" value="F:DNA binding"/>
    <property type="evidence" value="ECO:0007669"/>
    <property type="project" value="InterPro"/>
</dbReference>
<evidence type="ECO:0008006" key="3">
    <source>
        <dbReference type="Google" id="ProtNLM"/>
    </source>
</evidence>
<gene>
    <name evidence="1" type="primary">amb1932</name>
    <name evidence="1" type="ORF">MPPM_2591</name>
</gene>
<proteinExistence type="predicted"/>
<sequence>MQLDAYLRANDLTDEAFARRLGPGVSAWAVRKWRYGQRIPRLAQQRRIREATDGEVTANDLIAAAEDCAVRQAAAAASDEAA</sequence>
<dbReference type="InterPro" id="IPR010982">
    <property type="entry name" value="Lambda_DNA-bd_dom_sf"/>
</dbReference>
<accession>A0A160PF14</accession>
<dbReference type="RefSeq" id="WP_096485393.1">
    <property type="nucleotide sequence ID" value="NZ_AP014809.1"/>
</dbReference>
<protein>
    <recommendedName>
        <fullName evidence="3">XRE family transcriptional regulator</fullName>
    </recommendedName>
</protein>
<name>A0A160PF14_9HYPH</name>
<reference evidence="1 2" key="1">
    <citation type="journal article" date="2016" name="Genome Announc.">
        <title>Complete Genome Sequence of Methylobacterium populi P-1M, Isolated from Pink-Pigmented Household Biofilm.</title>
        <authorList>
            <person name="Morohoshi T."/>
            <person name="Ikeda T."/>
        </authorList>
    </citation>
    <scope>NUCLEOTIDE SEQUENCE [LARGE SCALE GENOMIC DNA]</scope>
    <source>
        <strain evidence="1 2">P-1M</strain>
    </source>
</reference>
<organism evidence="1 2">
    <name type="scientific">Methylorubrum populi</name>
    <dbReference type="NCBI Taxonomy" id="223967"/>
    <lineage>
        <taxon>Bacteria</taxon>
        <taxon>Pseudomonadati</taxon>
        <taxon>Pseudomonadota</taxon>
        <taxon>Alphaproteobacteria</taxon>
        <taxon>Hyphomicrobiales</taxon>
        <taxon>Methylobacteriaceae</taxon>
        <taxon>Methylorubrum</taxon>
    </lineage>
</organism>
<dbReference type="SUPFAM" id="SSF47413">
    <property type="entry name" value="lambda repressor-like DNA-binding domains"/>
    <property type="match status" value="1"/>
</dbReference>